<comment type="caution">
    <text evidence="8">The sequence shown here is derived from an EMBL/GenBank/DDBJ whole genome shotgun (WGS) entry which is preliminary data.</text>
</comment>
<evidence type="ECO:0000256" key="6">
    <source>
        <dbReference type="SAM" id="SignalP"/>
    </source>
</evidence>
<dbReference type="SUPFAM" id="SSF51695">
    <property type="entry name" value="PLC-like phosphodiesterases"/>
    <property type="match status" value="1"/>
</dbReference>
<dbReference type="Gene3D" id="3.20.20.190">
    <property type="entry name" value="Phosphatidylinositol (PI) phosphodiesterase"/>
    <property type="match status" value="1"/>
</dbReference>
<dbReference type="PANTHER" id="PTHR13593">
    <property type="match status" value="1"/>
</dbReference>
<feature type="chain" id="PRO_5038732741" description="1-phosphatidylinositol phosphodiesterase" evidence="6">
    <location>
        <begin position="21"/>
        <end position="398"/>
    </location>
</feature>
<dbReference type="InterPro" id="IPR000909">
    <property type="entry name" value="PLipase_C_PInositol-sp_X_dom"/>
</dbReference>
<proteinExistence type="predicted"/>
<evidence type="ECO:0000313" key="9">
    <source>
        <dbReference type="Proteomes" id="UP000619260"/>
    </source>
</evidence>
<dbReference type="EMBL" id="BOPF01000003">
    <property type="protein sequence ID" value="GIJ44230.1"/>
    <property type="molecule type" value="Genomic_DNA"/>
</dbReference>
<evidence type="ECO:0000259" key="7">
    <source>
        <dbReference type="Pfam" id="PF00388"/>
    </source>
</evidence>
<dbReference type="AlphaFoldDB" id="A0A8J4DMX0"/>
<name>A0A8J4DMX0_9ACTN</name>
<sequence>MRRTAAGLALALAASVVVVAATGGPASAADWYNSIEGTSPATRTWMTRVADGTSLAALSVPGTHDTLALCGLSTSDGGCEAVSSGITQTQERKGFSGGALGVQLNNGIRSIDIRVRVDRGAAGLTFTIHHGVYYQRANFTDVLTRLRDWLAANPRETVLLNLKAECVGAGAGDCYDAEGYATDEWRRRVFESYLDGRAYTGDGDAYRPATAFRDLFWAPAVSGTRAAVPTLGEVRGKVVLVAFRGVRGGPYDGYGLRELAGNMGEYVQDDYQVPTTAAIAGKWEKARTHLRRTNGVWDSTRAGEREYGHKPGDLYVNYTSGAGAGAFPYTVAGGGLFVTGVNQFLYQCLRNTDGRCPEFYAGRPSNFGGEASMRRTGVVMMDFPGGRLIDEIVARNFD</sequence>
<evidence type="ECO:0000256" key="1">
    <source>
        <dbReference type="ARBA" id="ARBA00001316"/>
    </source>
</evidence>
<evidence type="ECO:0000256" key="3">
    <source>
        <dbReference type="ARBA" id="ARBA00019758"/>
    </source>
</evidence>
<feature type="signal peptide" evidence="6">
    <location>
        <begin position="1"/>
        <end position="20"/>
    </location>
</feature>
<dbReference type="GO" id="GO:0004436">
    <property type="term" value="F:phosphatidylinositol diacylglycerol-lyase activity"/>
    <property type="evidence" value="ECO:0007669"/>
    <property type="project" value="UniProtKB-EC"/>
</dbReference>
<protein>
    <recommendedName>
        <fullName evidence="3">1-phosphatidylinositol phosphodiesterase</fullName>
        <ecNumber evidence="2">4.6.1.13</ecNumber>
    </recommendedName>
    <alternativeName>
        <fullName evidence="4">Phosphatidylinositol diacylglycerol-lyase</fullName>
    </alternativeName>
    <alternativeName>
        <fullName evidence="5">Phosphatidylinositol-specific phospholipase C</fullName>
    </alternativeName>
</protein>
<keyword evidence="9" id="KW-1185">Reference proteome</keyword>
<evidence type="ECO:0000256" key="2">
    <source>
        <dbReference type="ARBA" id="ARBA00012581"/>
    </source>
</evidence>
<feature type="domain" description="Phosphatidylinositol-specific phospholipase C X" evidence="7">
    <location>
        <begin position="95"/>
        <end position="166"/>
    </location>
</feature>
<dbReference type="Proteomes" id="UP000619260">
    <property type="component" value="Unassembled WGS sequence"/>
</dbReference>
<reference evidence="8" key="1">
    <citation type="submission" date="2021-01" db="EMBL/GenBank/DDBJ databases">
        <title>Whole genome shotgun sequence of Virgisporangium aliadipatigenens NBRC 105644.</title>
        <authorList>
            <person name="Komaki H."/>
            <person name="Tamura T."/>
        </authorList>
    </citation>
    <scope>NUCLEOTIDE SEQUENCE</scope>
    <source>
        <strain evidence="8">NBRC 105644</strain>
    </source>
</reference>
<dbReference type="GO" id="GO:0006629">
    <property type="term" value="P:lipid metabolic process"/>
    <property type="evidence" value="ECO:0007669"/>
    <property type="project" value="InterPro"/>
</dbReference>
<keyword evidence="6" id="KW-0732">Signal</keyword>
<dbReference type="Pfam" id="PF00388">
    <property type="entry name" value="PI-PLC-X"/>
    <property type="match status" value="1"/>
</dbReference>
<comment type="catalytic activity">
    <reaction evidence="1">
        <text>a 1,2-diacyl-sn-glycero-3-phospho-(1D-myo-inositol) = 1D-myo-inositol 1,2-cyclic phosphate + a 1,2-diacyl-sn-glycerol</text>
        <dbReference type="Rhea" id="RHEA:17093"/>
        <dbReference type="ChEBI" id="CHEBI:17815"/>
        <dbReference type="ChEBI" id="CHEBI:57880"/>
        <dbReference type="ChEBI" id="CHEBI:58484"/>
        <dbReference type="EC" id="4.6.1.13"/>
    </reaction>
</comment>
<dbReference type="PANTHER" id="PTHR13593:SF113">
    <property type="entry name" value="SI:DKEY-266F7.9"/>
    <property type="match status" value="1"/>
</dbReference>
<dbReference type="EC" id="4.6.1.13" evidence="2"/>
<dbReference type="GO" id="GO:0008081">
    <property type="term" value="F:phosphoric diester hydrolase activity"/>
    <property type="evidence" value="ECO:0007669"/>
    <property type="project" value="InterPro"/>
</dbReference>
<dbReference type="InterPro" id="IPR017946">
    <property type="entry name" value="PLC-like_Pdiesterase_TIM-brl"/>
</dbReference>
<evidence type="ECO:0000256" key="4">
    <source>
        <dbReference type="ARBA" id="ARBA00030474"/>
    </source>
</evidence>
<dbReference type="InterPro" id="IPR051057">
    <property type="entry name" value="PI-PLC_domain"/>
</dbReference>
<organism evidence="8 9">
    <name type="scientific">Virgisporangium aliadipatigenens</name>
    <dbReference type="NCBI Taxonomy" id="741659"/>
    <lineage>
        <taxon>Bacteria</taxon>
        <taxon>Bacillati</taxon>
        <taxon>Actinomycetota</taxon>
        <taxon>Actinomycetes</taxon>
        <taxon>Micromonosporales</taxon>
        <taxon>Micromonosporaceae</taxon>
        <taxon>Virgisporangium</taxon>
    </lineage>
</organism>
<evidence type="ECO:0000256" key="5">
    <source>
        <dbReference type="ARBA" id="ARBA00030782"/>
    </source>
</evidence>
<dbReference type="PROSITE" id="PS50007">
    <property type="entry name" value="PIPLC_X_DOMAIN"/>
    <property type="match status" value="1"/>
</dbReference>
<accession>A0A8J4DMX0</accession>
<evidence type="ECO:0000313" key="8">
    <source>
        <dbReference type="EMBL" id="GIJ44230.1"/>
    </source>
</evidence>
<gene>
    <name evidence="8" type="ORF">Val02_11160</name>
</gene>